<dbReference type="SUPFAM" id="SSF51306">
    <property type="entry name" value="LexA/Signal peptidase"/>
    <property type="match status" value="1"/>
</dbReference>
<feature type="domain" description="Peptidase S26" evidence="4">
    <location>
        <begin position="112"/>
        <end position="151"/>
    </location>
</feature>
<sequence>MAPVLAVCALLAASAVTAAGIAWWVRRRWLVVSIDGDSMRPTLRPGDRVVARRTTLAGIHRGDVVVVRTPAGWPTGPPAGLLVKRAVALPGDPAPPGLPSAPSSAPSAPPDRHRLVPPGHLVLFGDNPPASRDSRQVGYFTEADLLGVVVAPRRFTGRRDPT</sequence>
<dbReference type="RefSeq" id="WP_375735177.1">
    <property type="nucleotide sequence ID" value="NZ_JBCGDC010000056.1"/>
</dbReference>
<gene>
    <name evidence="5" type="ORF">AAFH96_19710</name>
</gene>
<name>A0ABV5CTH6_9ACTN</name>
<evidence type="ECO:0000313" key="6">
    <source>
        <dbReference type="Proteomes" id="UP001582793"/>
    </source>
</evidence>
<dbReference type="InterPro" id="IPR036286">
    <property type="entry name" value="LexA/Signal_pep-like_sf"/>
</dbReference>
<keyword evidence="6" id="KW-1185">Reference proteome</keyword>
<evidence type="ECO:0000256" key="1">
    <source>
        <dbReference type="ARBA" id="ARBA00004401"/>
    </source>
</evidence>
<dbReference type="Proteomes" id="UP001582793">
    <property type="component" value="Unassembled WGS sequence"/>
</dbReference>
<feature type="domain" description="Peptidase S26" evidence="4">
    <location>
        <begin position="13"/>
        <end position="92"/>
    </location>
</feature>
<dbReference type="InterPro" id="IPR000223">
    <property type="entry name" value="Pept_S26A_signal_pept_1"/>
</dbReference>
<dbReference type="EMBL" id="JBCGDC010000056">
    <property type="protein sequence ID" value="MFB6395317.1"/>
    <property type="molecule type" value="Genomic_DNA"/>
</dbReference>
<evidence type="ECO:0000313" key="5">
    <source>
        <dbReference type="EMBL" id="MFB6395317.1"/>
    </source>
</evidence>
<dbReference type="PANTHER" id="PTHR43390:SF1">
    <property type="entry name" value="CHLOROPLAST PROCESSING PEPTIDASE"/>
    <property type="match status" value="1"/>
</dbReference>
<dbReference type="InterPro" id="IPR019533">
    <property type="entry name" value="Peptidase_S26"/>
</dbReference>
<evidence type="ECO:0000256" key="2">
    <source>
        <dbReference type="ARBA" id="ARBA00009370"/>
    </source>
</evidence>
<protein>
    <submittedName>
        <fullName evidence="5">S26 family signal peptidase</fullName>
    </submittedName>
</protein>
<dbReference type="PRINTS" id="PR00727">
    <property type="entry name" value="LEADERPTASE"/>
</dbReference>
<reference evidence="5 6" key="1">
    <citation type="submission" date="2024-04" db="EMBL/GenBank/DDBJ databases">
        <title>Polymorphospora sp. isolated from Baiyangdian Lake in Xiong'an New Area.</title>
        <authorList>
            <person name="Zhang X."/>
            <person name="Liu J."/>
        </authorList>
    </citation>
    <scope>NUCLEOTIDE SEQUENCE [LARGE SCALE GENOMIC DNA]</scope>
    <source>
        <strain evidence="5 6">2-325</strain>
    </source>
</reference>
<accession>A0ABV5CTH6</accession>
<comment type="similarity">
    <text evidence="2">Belongs to the peptidase S26 family.</text>
</comment>
<dbReference type="Pfam" id="PF10502">
    <property type="entry name" value="Peptidase_S26"/>
    <property type="match status" value="2"/>
</dbReference>
<feature type="region of interest" description="Disordered" evidence="3">
    <location>
        <begin position="92"/>
        <end position="115"/>
    </location>
</feature>
<comment type="subcellular location">
    <subcellularLocation>
        <location evidence="1">Cell membrane</location>
        <topology evidence="1">Single-pass type II membrane protein</topology>
    </subcellularLocation>
</comment>
<dbReference type="CDD" id="cd06462">
    <property type="entry name" value="Peptidase_S24_S26"/>
    <property type="match status" value="1"/>
</dbReference>
<dbReference type="PANTHER" id="PTHR43390">
    <property type="entry name" value="SIGNAL PEPTIDASE I"/>
    <property type="match status" value="1"/>
</dbReference>
<dbReference type="Gene3D" id="2.10.109.10">
    <property type="entry name" value="Umud Fragment, subunit A"/>
    <property type="match status" value="1"/>
</dbReference>
<evidence type="ECO:0000259" key="4">
    <source>
        <dbReference type="Pfam" id="PF10502"/>
    </source>
</evidence>
<proteinExistence type="inferred from homology"/>
<comment type="caution">
    <text evidence="5">The sequence shown here is derived from an EMBL/GenBank/DDBJ whole genome shotgun (WGS) entry which is preliminary data.</text>
</comment>
<organism evidence="5 6">
    <name type="scientific">Polymorphospora lycopeni</name>
    <dbReference type="NCBI Taxonomy" id="3140240"/>
    <lineage>
        <taxon>Bacteria</taxon>
        <taxon>Bacillati</taxon>
        <taxon>Actinomycetota</taxon>
        <taxon>Actinomycetes</taxon>
        <taxon>Micromonosporales</taxon>
        <taxon>Micromonosporaceae</taxon>
        <taxon>Polymorphospora</taxon>
    </lineage>
</organism>
<evidence type="ECO:0000256" key="3">
    <source>
        <dbReference type="SAM" id="MobiDB-lite"/>
    </source>
</evidence>